<keyword evidence="1" id="KW-1133">Transmembrane helix</keyword>
<dbReference type="Proteomes" id="UP001558535">
    <property type="component" value="Unassembled WGS sequence"/>
</dbReference>
<feature type="transmembrane region" description="Helical" evidence="1">
    <location>
        <begin position="195"/>
        <end position="216"/>
    </location>
</feature>
<sequence length="344" mass="37637">MIIQALPAITGIKVKMDWNIVCKLLTKSKPPRPEPSEADKGYLKLREGRYEPELDKWIRKIIFAEEKLAVYIDTEYSVQYLIDIDIDVDEFGKVQTDVTYLEHESAFLWKDKNALLHVRSLLGEAYERVLHTGKASSAQVALSLARSIMAQKNPDVSYGWYFNSAAWVCALMSCVGAALWLARSTPFVRVWLGQTPFELVMCAIAGAIGALLSIVIRADDLNLNALAGRRAHVYEALGRLLVGMFSASFLVLALKGKLLLAPLASGAEHWPVLLLVSALAGLSERVIPSLVKRFEDAIETENAPRPGVVGEPDKVPANDASIGAAKAITPVAEVSQAKPDEKTA</sequence>
<evidence type="ECO:0000313" key="3">
    <source>
        <dbReference type="Proteomes" id="UP001558535"/>
    </source>
</evidence>
<dbReference type="RefSeq" id="WP_310110569.1">
    <property type="nucleotide sequence ID" value="NZ_CP168531.1"/>
</dbReference>
<name>A0ABV3WIH1_9BURK</name>
<dbReference type="EMBL" id="JBFPKE010000009">
    <property type="protein sequence ID" value="MEX3752766.1"/>
    <property type="molecule type" value="Genomic_DNA"/>
</dbReference>
<reference evidence="2 3" key="1">
    <citation type="submission" date="2024-07" db="EMBL/GenBank/DDBJ databases">
        <title>A survey of Mimosa microsymbionts across Brazilian biomes reveals a high diversity of Paraburkholderia nodulating endemic species, but also that Cupriavidus is common as a symbiont of widespread species.</title>
        <authorList>
            <person name="Rouws L."/>
            <person name="Barauna A."/>
            <person name="Beukes C."/>
            <person name="Rouws J.R.C."/>
            <person name="De Faria S.M."/>
            <person name="Gross E."/>
            <person name="Bueno Dos Reis Junior F."/>
            <person name="Simon M.F."/>
            <person name="Maluk M."/>
            <person name="Odee D.W."/>
            <person name="Kenicer G."/>
            <person name="Young J.P.W."/>
            <person name="Reis V.M."/>
            <person name="Zilli J."/>
            <person name="James E.K."/>
        </authorList>
    </citation>
    <scope>NUCLEOTIDE SEQUENCE [LARGE SCALE GENOMIC DNA]</scope>
    <source>
        <strain evidence="2 3">BR14375</strain>
    </source>
</reference>
<feature type="transmembrane region" description="Helical" evidence="1">
    <location>
        <begin position="236"/>
        <end position="254"/>
    </location>
</feature>
<organism evidence="2 3">
    <name type="scientific">Paraburkholderia phenoliruptrix</name>
    <dbReference type="NCBI Taxonomy" id="252970"/>
    <lineage>
        <taxon>Bacteria</taxon>
        <taxon>Pseudomonadati</taxon>
        <taxon>Pseudomonadota</taxon>
        <taxon>Betaproteobacteria</taxon>
        <taxon>Burkholderiales</taxon>
        <taxon>Burkholderiaceae</taxon>
        <taxon>Paraburkholderia</taxon>
    </lineage>
</organism>
<evidence type="ECO:0000256" key="1">
    <source>
        <dbReference type="SAM" id="Phobius"/>
    </source>
</evidence>
<feature type="transmembrane region" description="Helical" evidence="1">
    <location>
        <begin position="160"/>
        <end position="183"/>
    </location>
</feature>
<protein>
    <submittedName>
        <fullName evidence="2">Uncharacterized protein</fullName>
    </submittedName>
</protein>
<gene>
    <name evidence="2" type="ORF">AB3X84_22495</name>
</gene>
<keyword evidence="1" id="KW-0472">Membrane</keyword>
<evidence type="ECO:0000313" key="2">
    <source>
        <dbReference type="EMBL" id="MEX3752766.1"/>
    </source>
</evidence>
<comment type="caution">
    <text evidence="2">The sequence shown here is derived from an EMBL/GenBank/DDBJ whole genome shotgun (WGS) entry which is preliminary data.</text>
</comment>
<keyword evidence="3" id="KW-1185">Reference proteome</keyword>
<accession>A0ABV3WIH1</accession>
<keyword evidence="1" id="KW-0812">Transmembrane</keyword>
<proteinExistence type="predicted"/>